<accession>A0A2L0UBU9</accession>
<dbReference type="Proteomes" id="UP000239187">
    <property type="component" value="Chromosome"/>
</dbReference>
<dbReference type="SUPFAM" id="SSF143744">
    <property type="entry name" value="GlcG-like"/>
    <property type="match status" value="1"/>
</dbReference>
<dbReference type="PANTHER" id="PTHR34309:SF1">
    <property type="entry name" value="PROTEIN GLCG"/>
    <property type="match status" value="1"/>
</dbReference>
<dbReference type="InterPro" id="IPR052517">
    <property type="entry name" value="GlcG_carb_metab_protein"/>
</dbReference>
<organism evidence="1 2">
    <name type="scientific">Arthrobacter agilis</name>
    <dbReference type="NCBI Taxonomy" id="37921"/>
    <lineage>
        <taxon>Bacteria</taxon>
        <taxon>Bacillati</taxon>
        <taxon>Actinomycetota</taxon>
        <taxon>Actinomycetes</taxon>
        <taxon>Micrococcales</taxon>
        <taxon>Micrococcaceae</taxon>
        <taxon>Arthrobacter</taxon>
    </lineage>
</organism>
<evidence type="ECO:0000313" key="2">
    <source>
        <dbReference type="Proteomes" id="UP000239187"/>
    </source>
</evidence>
<gene>
    <name evidence="1" type="ORF">CVO76_02930</name>
</gene>
<keyword evidence="1" id="KW-0808">Transferase</keyword>
<evidence type="ECO:0000313" key="1">
    <source>
        <dbReference type="EMBL" id="AUZ86709.1"/>
    </source>
</evidence>
<dbReference type="InterPro" id="IPR005624">
    <property type="entry name" value="PduO/GlcC-like"/>
</dbReference>
<dbReference type="GO" id="GO:0016740">
    <property type="term" value="F:transferase activity"/>
    <property type="evidence" value="ECO:0007669"/>
    <property type="project" value="UniProtKB-KW"/>
</dbReference>
<sequence length="145" mass="14743">MTPGSVLETITSKEARLVIDAAAAKAEEIGQPMDIAVVDAGGNLKAHVRMDGANIGSISIAINKAYTSIAFQCETGDLQGVTRQDGPIYGLSDAHGGRLAVFPGGIPLVRDGNIMGAIGVSTGTIEQDQEVASAGAAAYLEFAIA</sequence>
<proteinExistence type="predicted"/>
<dbReference type="EMBL" id="CP024915">
    <property type="protein sequence ID" value="AUZ86709.1"/>
    <property type="molecule type" value="Genomic_DNA"/>
</dbReference>
<dbReference type="RefSeq" id="WP_208740607.1">
    <property type="nucleotide sequence ID" value="NZ_CP024915.1"/>
</dbReference>
<reference evidence="1 2" key="1">
    <citation type="submission" date="2017-11" db="EMBL/GenBank/DDBJ databases">
        <title>Draft genome of Arthrobacter agilis strain UMCV2, a plant growth-promoting rhizobacterium and biocontrol capacity of phytopathogenic fungi.</title>
        <authorList>
            <person name="Martinez-Camara R."/>
            <person name="Santoyo G."/>
            <person name="Moreno-Hagelsieb G."/>
            <person name="Valencia-Cantero E."/>
        </authorList>
    </citation>
    <scope>NUCLEOTIDE SEQUENCE [LARGE SCALE GENOMIC DNA]</scope>
    <source>
        <strain evidence="1 2">UMCV2</strain>
    </source>
</reference>
<dbReference type="PANTHER" id="PTHR34309">
    <property type="entry name" value="SLR1406 PROTEIN"/>
    <property type="match status" value="1"/>
</dbReference>
<dbReference type="InterPro" id="IPR038084">
    <property type="entry name" value="PduO/GlcC-like_sf"/>
</dbReference>
<name>A0A2L0UBU9_9MICC</name>
<dbReference type="Gene3D" id="3.30.450.150">
    <property type="entry name" value="Haem-degrading domain"/>
    <property type="match status" value="1"/>
</dbReference>
<protein>
    <submittedName>
        <fullName evidence="1">Cobalamin adenosyltransferase</fullName>
    </submittedName>
</protein>
<dbReference type="Pfam" id="PF03928">
    <property type="entry name" value="HbpS-like"/>
    <property type="match status" value="1"/>
</dbReference>
<dbReference type="AlphaFoldDB" id="A0A2L0UBU9"/>